<dbReference type="SMART" id="SM00382">
    <property type="entry name" value="AAA"/>
    <property type="match status" value="1"/>
</dbReference>
<evidence type="ECO:0000313" key="7">
    <source>
        <dbReference type="EMBL" id="MFC4541147.1"/>
    </source>
</evidence>
<dbReference type="RefSeq" id="WP_250139289.1">
    <property type="nucleotide sequence ID" value="NZ_JALIQP010000001.1"/>
</dbReference>
<evidence type="ECO:0000256" key="2">
    <source>
        <dbReference type="ARBA" id="ARBA00022741"/>
    </source>
</evidence>
<dbReference type="GO" id="GO:0016787">
    <property type="term" value="F:hydrolase activity"/>
    <property type="evidence" value="ECO:0007669"/>
    <property type="project" value="UniProtKB-KW"/>
</dbReference>
<evidence type="ECO:0000256" key="5">
    <source>
        <dbReference type="ARBA" id="ARBA00023186"/>
    </source>
</evidence>
<dbReference type="Proteomes" id="UP001595898">
    <property type="component" value="Unassembled WGS sequence"/>
</dbReference>
<keyword evidence="4" id="KW-0342">GTP-binding</keyword>
<name>A0ABD5PL62_9EURY</name>
<dbReference type="Pfam" id="PF03308">
    <property type="entry name" value="MeaB"/>
    <property type="match status" value="1"/>
</dbReference>
<evidence type="ECO:0000256" key="4">
    <source>
        <dbReference type="ARBA" id="ARBA00023134"/>
    </source>
</evidence>
<dbReference type="GO" id="GO:0005525">
    <property type="term" value="F:GTP binding"/>
    <property type="evidence" value="ECO:0007669"/>
    <property type="project" value="UniProtKB-KW"/>
</dbReference>
<comment type="caution">
    <text evidence="7">The sequence shown here is derived from an EMBL/GenBank/DDBJ whole genome shotgun (WGS) entry which is preliminary data.</text>
</comment>
<dbReference type="PANTHER" id="PTHR43087:SF1">
    <property type="entry name" value="LAO_AO TRANSPORT SYSTEM ATPASE"/>
    <property type="match status" value="1"/>
</dbReference>
<dbReference type="InterPro" id="IPR027417">
    <property type="entry name" value="P-loop_NTPase"/>
</dbReference>
<sequence length="341" mass="36724">MTVSTPPVENLDDDLRSLVDGVLEGDQLSLSRLISRIENDAPGYRDAVKVLHEHTTGTRTIGITGQPGAGKSTLVDKLVDALRERGLTVGVIAVDPSSPYSGGSVLGDRVRQTSRNEDPDVFFRSMSARGHVGGLAAATFDVVHAMDAYGKDVILVETVGAGQNEVEIVRAADTVCVVALPGAGDDVQANKAGILEIADVFAVNKADYDGAKRTAQELQQMIRIGRDLERSDAGDPADDPDTWVPSVELTVATTGDGIADLVEAFDDHYAFLRESGELEETRSRRFEQEVRTHLQNELEDLGDAMVAAHRDLFADDVDPYTASEELVDPFRRAVEGHLEDG</sequence>
<evidence type="ECO:0000256" key="1">
    <source>
        <dbReference type="ARBA" id="ARBA00009625"/>
    </source>
</evidence>
<dbReference type="NCBIfam" id="TIGR00750">
    <property type="entry name" value="lao"/>
    <property type="match status" value="1"/>
</dbReference>
<evidence type="ECO:0000313" key="8">
    <source>
        <dbReference type="Proteomes" id="UP001595898"/>
    </source>
</evidence>
<organism evidence="7 8">
    <name type="scientific">Halosolutus amylolyticus</name>
    <dbReference type="NCBI Taxonomy" id="2932267"/>
    <lineage>
        <taxon>Archaea</taxon>
        <taxon>Methanobacteriati</taxon>
        <taxon>Methanobacteriota</taxon>
        <taxon>Stenosarchaea group</taxon>
        <taxon>Halobacteria</taxon>
        <taxon>Halobacteriales</taxon>
        <taxon>Natrialbaceae</taxon>
        <taxon>Halosolutus</taxon>
    </lineage>
</organism>
<evidence type="ECO:0000259" key="6">
    <source>
        <dbReference type="SMART" id="SM00382"/>
    </source>
</evidence>
<accession>A0ABD5PL62</accession>
<dbReference type="EMBL" id="JBHSFA010000002">
    <property type="protein sequence ID" value="MFC4541147.1"/>
    <property type="molecule type" value="Genomic_DNA"/>
</dbReference>
<protein>
    <submittedName>
        <fullName evidence="7">Methylmalonyl Co-A mutase-associated GTPase MeaB</fullName>
    </submittedName>
</protein>
<dbReference type="SUPFAM" id="SSF52540">
    <property type="entry name" value="P-loop containing nucleoside triphosphate hydrolases"/>
    <property type="match status" value="1"/>
</dbReference>
<keyword evidence="8" id="KW-1185">Reference proteome</keyword>
<keyword evidence="3" id="KW-0378">Hydrolase</keyword>
<gene>
    <name evidence="7" type="primary">meaB</name>
    <name evidence="7" type="ORF">ACFO5R_04295</name>
</gene>
<evidence type="ECO:0000256" key="3">
    <source>
        <dbReference type="ARBA" id="ARBA00022801"/>
    </source>
</evidence>
<comment type="similarity">
    <text evidence="1">Belongs to the SIMIBI class G3E GTPase family. ArgK/MeaB subfamily.</text>
</comment>
<keyword evidence="5" id="KW-0143">Chaperone</keyword>
<dbReference type="Gene3D" id="3.40.50.300">
    <property type="entry name" value="P-loop containing nucleotide triphosphate hydrolases"/>
    <property type="match status" value="1"/>
</dbReference>
<dbReference type="InterPro" id="IPR052040">
    <property type="entry name" value="GTPase/Isobutyryl-CoA_mutase"/>
</dbReference>
<dbReference type="AlphaFoldDB" id="A0ABD5PL62"/>
<dbReference type="PANTHER" id="PTHR43087">
    <property type="entry name" value="LYSINE/ARGININE/ORNITHINE TRANSPORT SYSTEM KINASE"/>
    <property type="match status" value="1"/>
</dbReference>
<dbReference type="InterPro" id="IPR005129">
    <property type="entry name" value="GTPase_ArgK"/>
</dbReference>
<proteinExistence type="inferred from homology"/>
<dbReference type="InterPro" id="IPR003593">
    <property type="entry name" value="AAA+_ATPase"/>
</dbReference>
<keyword evidence="2" id="KW-0547">Nucleotide-binding</keyword>
<reference evidence="7 8" key="1">
    <citation type="journal article" date="2019" name="Int. J. Syst. Evol. Microbiol.">
        <title>The Global Catalogue of Microorganisms (GCM) 10K type strain sequencing project: providing services to taxonomists for standard genome sequencing and annotation.</title>
        <authorList>
            <consortium name="The Broad Institute Genomics Platform"/>
            <consortium name="The Broad Institute Genome Sequencing Center for Infectious Disease"/>
            <person name="Wu L."/>
            <person name="Ma J."/>
        </authorList>
    </citation>
    <scope>NUCLEOTIDE SEQUENCE [LARGE SCALE GENOMIC DNA]</scope>
    <source>
        <strain evidence="7 8">WLHS5</strain>
    </source>
</reference>
<feature type="domain" description="AAA+ ATPase" evidence="6">
    <location>
        <begin position="57"/>
        <end position="225"/>
    </location>
</feature>